<evidence type="ECO:0000256" key="6">
    <source>
        <dbReference type="ARBA" id="ARBA00023136"/>
    </source>
</evidence>
<evidence type="ECO:0000313" key="11">
    <source>
        <dbReference type="Proteomes" id="UP000001514"/>
    </source>
</evidence>
<keyword evidence="7" id="KW-0594">Phospholipid biosynthesis</keyword>
<accession>D8QZI0</accession>
<dbReference type="PANTHER" id="PTHR12714:SF11">
    <property type="entry name" value="PROTEIN C-TERMINAL S-ISOPRENYLCYSTEINE CARBOXYL O-METHYLTRANSFERASE"/>
    <property type="match status" value="1"/>
</dbReference>
<feature type="non-terminal residue" evidence="10">
    <location>
        <position position="270"/>
    </location>
</feature>
<dbReference type="GO" id="GO:0006656">
    <property type="term" value="P:phosphatidylcholine biosynthetic process"/>
    <property type="evidence" value="ECO:0007669"/>
    <property type="project" value="UniProtKB-UniPathway"/>
</dbReference>
<keyword evidence="5" id="KW-0443">Lipid metabolism</keyword>
<comment type="subcellular location">
    <subcellularLocation>
        <location evidence="1">Endomembrane system</location>
        <topology evidence="1">Multi-pass membrane protein</topology>
    </subcellularLocation>
</comment>
<keyword evidence="8" id="KW-1208">Phospholipid metabolism</keyword>
<dbReference type="AlphaFoldDB" id="D8QZI0"/>
<evidence type="ECO:0008006" key="12">
    <source>
        <dbReference type="Google" id="ProtNLM"/>
    </source>
</evidence>
<dbReference type="PANTHER" id="PTHR12714">
    <property type="entry name" value="PROTEIN-S ISOPRENYLCYSTEINE O-METHYLTRANSFERASE"/>
    <property type="match status" value="1"/>
</dbReference>
<feature type="transmembrane region" description="Helical" evidence="9">
    <location>
        <begin position="80"/>
        <end position="99"/>
    </location>
</feature>
<keyword evidence="11" id="KW-1185">Reference proteome</keyword>
<feature type="non-terminal residue" evidence="10">
    <location>
        <position position="1"/>
    </location>
</feature>
<dbReference type="Gramene" id="EFJ34807">
    <property type="protein sequence ID" value="EFJ34807"/>
    <property type="gene ID" value="SELMODRAFT_67758"/>
</dbReference>
<reference evidence="10 11" key="1">
    <citation type="journal article" date="2011" name="Science">
        <title>The Selaginella genome identifies genetic changes associated with the evolution of vascular plants.</title>
        <authorList>
            <person name="Banks J.A."/>
            <person name="Nishiyama T."/>
            <person name="Hasebe M."/>
            <person name="Bowman J.L."/>
            <person name="Gribskov M."/>
            <person name="dePamphilis C."/>
            <person name="Albert V.A."/>
            <person name="Aono N."/>
            <person name="Aoyama T."/>
            <person name="Ambrose B.A."/>
            <person name="Ashton N.W."/>
            <person name="Axtell M.J."/>
            <person name="Barker E."/>
            <person name="Barker M.S."/>
            <person name="Bennetzen J.L."/>
            <person name="Bonawitz N.D."/>
            <person name="Chapple C."/>
            <person name="Cheng C."/>
            <person name="Correa L.G."/>
            <person name="Dacre M."/>
            <person name="DeBarry J."/>
            <person name="Dreyer I."/>
            <person name="Elias M."/>
            <person name="Engstrom E.M."/>
            <person name="Estelle M."/>
            <person name="Feng L."/>
            <person name="Finet C."/>
            <person name="Floyd S.K."/>
            <person name="Frommer W.B."/>
            <person name="Fujita T."/>
            <person name="Gramzow L."/>
            <person name="Gutensohn M."/>
            <person name="Harholt J."/>
            <person name="Hattori M."/>
            <person name="Heyl A."/>
            <person name="Hirai T."/>
            <person name="Hiwatashi Y."/>
            <person name="Ishikawa M."/>
            <person name="Iwata M."/>
            <person name="Karol K.G."/>
            <person name="Koehler B."/>
            <person name="Kolukisaoglu U."/>
            <person name="Kubo M."/>
            <person name="Kurata T."/>
            <person name="Lalonde S."/>
            <person name="Li K."/>
            <person name="Li Y."/>
            <person name="Litt A."/>
            <person name="Lyons E."/>
            <person name="Manning G."/>
            <person name="Maruyama T."/>
            <person name="Michael T.P."/>
            <person name="Mikami K."/>
            <person name="Miyazaki S."/>
            <person name="Morinaga S."/>
            <person name="Murata T."/>
            <person name="Mueller-Roeber B."/>
            <person name="Nelson D.R."/>
            <person name="Obara M."/>
            <person name="Oguri Y."/>
            <person name="Olmstead R.G."/>
            <person name="Onodera N."/>
            <person name="Petersen B.L."/>
            <person name="Pils B."/>
            <person name="Prigge M."/>
            <person name="Rensing S.A."/>
            <person name="Riano-Pachon D.M."/>
            <person name="Roberts A.W."/>
            <person name="Sato Y."/>
            <person name="Scheller H.V."/>
            <person name="Schulz B."/>
            <person name="Schulz C."/>
            <person name="Shakirov E.V."/>
            <person name="Shibagaki N."/>
            <person name="Shinohara N."/>
            <person name="Shippen D.E."/>
            <person name="Soerensen I."/>
            <person name="Sotooka R."/>
            <person name="Sugimoto N."/>
            <person name="Sugita M."/>
            <person name="Sumikawa N."/>
            <person name="Tanurdzic M."/>
            <person name="Theissen G."/>
            <person name="Ulvskov P."/>
            <person name="Wakazuki S."/>
            <person name="Weng J.K."/>
            <person name="Willats W.W."/>
            <person name="Wipf D."/>
            <person name="Wolf P.G."/>
            <person name="Yang L."/>
            <person name="Zimmer A.D."/>
            <person name="Zhu Q."/>
            <person name="Mitros T."/>
            <person name="Hellsten U."/>
            <person name="Loque D."/>
            <person name="Otillar R."/>
            <person name="Salamov A."/>
            <person name="Schmutz J."/>
            <person name="Shapiro H."/>
            <person name="Lindquist E."/>
            <person name="Lucas S."/>
            <person name="Rokhsar D."/>
            <person name="Grigoriev I.V."/>
        </authorList>
    </citation>
    <scope>NUCLEOTIDE SEQUENCE [LARGE SCALE GENOMIC DNA]</scope>
</reference>
<dbReference type="InterPro" id="IPR007318">
    <property type="entry name" value="Phopholipid_MeTrfase"/>
</dbReference>
<feature type="transmembrane region" description="Helical" evidence="9">
    <location>
        <begin position="120"/>
        <end position="139"/>
    </location>
</feature>
<dbReference type="STRING" id="88036.D8QZI0"/>
<evidence type="ECO:0000313" key="10">
    <source>
        <dbReference type="EMBL" id="EFJ34807.1"/>
    </source>
</evidence>
<feature type="transmembrane region" description="Helical" evidence="9">
    <location>
        <begin position="159"/>
        <end position="178"/>
    </location>
</feature>
<dbReference type="GO" id="GO:0012505">
    <property type="term" value="C:endomembrane system"/>
    <property type="evidence" value="ECO:0007669"/>
    <property type="project" value="UniProtKB-SubCell"/>
</dbReference>
<evidence type="ECO:0000256" key="3">
    <source>
        <dbReference type="ARBA" id="ARBA00022692"/>
    </source>
</evidence>
<dbReference type="GO" id="GO:0016740">
    <property type="term" value="F:transferase activity"/>
    <property type="evidence" value="ECO:0007669"/>
    <property type="project" value="UniProtKB-ARBA"/>
</dbReference>
<evidence type="ECO:0000256" key="2">
    <source>
        <dbReference type="ARBA" id="ARBA00022516"/>
    </source>
</evidence>
<keyword evidence="4 9" id="KW-1133">Transmembrane helix</keyword>
<dbReference type="OMA" id="IPGGWNN"/>
<gene>
    <name evidence="10" type="ORF">SELMODRAFT_67758</name>
</gene>
<dbReference type="UniPathway" id="UPA00753"/>
<dbReference type="Proteomes" id="UP000001514">
    <property type="component" value="Unassembled WGS sequence"/>
</dbReference>
<organism evidence="11">
    <name type="scientific">Selaginella moellendorffii</name>
    <name type="common">Spikemoss</name>
    <dbReference type="NCBI Taxonomy" id="88036"/>
    <lineage>
        <taxon>Eukaryota</taxon>
        <taxon>Viridiplantae</taxon>
        <taxon>Streptophyta</taxon>
        <taxon>Embryophyta</taxon>
        <taxon>Tracheophyta</taxon>
        <taxon>Lycopodiopsida</taxon>
        <taxon>Selaginellales</taxon>
        <taxon>Selaginellaceae</taxon>
        <taxon>Selaginella</taxon>
    </lineage>
</organism>
<feature type="transmembrane region" description="Helical" evidence="9">
    <location>
        <begin position="55"/>
        <end position="74"/>
    </location>
</feature>
<sequence>VVFNSSLWMYASWALIFWPWQAALLVGAGACFLAHKRYTRWDDRKYRTRARDRDALIIIAGALLWLILVPLGHFQGYVEGFPAIFYGVYCAFSMFERMIRMRVYGKTDTSPEDKDWALPVSRATWIGFVGSVVVGHWLAAFESPPLVESWNLGWQTKVAAVMVLAALALKYYGTYFLLKFSKKVDSPNIVVPFGPYRWVRHPIYGSSILLFSAFCLALRAYGSMALILAGCLFYYEQLVQREEELLLKHFGEEYGSYKRSVTKKYVPYLY</sequence>
<keyword evidence="6 9" id="KW-0472">Membrane</keyword>
<evidence type="ECO:0000256" key="9">
    <source>
        <dbReference type="SAM" id="Phobius"/>
    </source>
</evidence>
<dbReference type="Pfam" id="PF04191">
    <property type="entry name" value="PEMT"/>
    <property type="match status" value="1"/>
</dbReference>
<dbReference type="EMBL" id="GL377569">
    <property type="protein sequence ID" value="EFJ34807.1"/>
    <property type="molecule type" value="Genomic_DNA"/>
</dbReference>
<dbReference type="Gene3D" id="1.20.120.1630">
    <property type="match status" value="1"/>
</dbReference>
<evidence type="ECO:0000256" key="1">
    <source>
        <dbReference type="ARBA" id="ARBA00004127"/>
    </source>
</evidence>
<dbReference type="HOGENOM" id="CLU_057786_0_0_1"/>
<name>D8QZI0_SELML</name>
<keyword evidence="2" id="KW-0444">Lipid biosynthesis</keyword>
<evidence type="ECO:0000256" key="4">
    <source>
        <dbReference type="ARBA" id="ARBA00022989"/>
    </source>
</evidence>
<evidence type="ECO:0000256" key="7">
    <source>
        <dbReference type="ARBA" id="ARBA00023209"/>
    </source>
</evidence>
<dbReference type="eggNOG" id="KOG2628">
    <property type="taxonomic scope" value="Eukaryota"/>
</dbReference>
<evidence type="ECO:0000256" key="8">
    <source>
        <dbReference type="ARBA" id="ARBA00023264"/>
    </source>
</evidence>
<protein>
    <recommendedName>
        <fullName evidence="12">Protein-S-isoprenylcysteine O-methyltransferase</fullName>
    </recommendedName>
</protein>
<proteinExistence type="predicted"/>
<keyword evidence="3 9" id="KW-0812">Transmembrane</keyword>
<dbReference type="FunCoup" id="D8QZI0">
    <property type="interactions" value="1011"/>
</dbReference>
<dbReference type="KEGG" id="smo:SELMODRAFT_67758"/>
<dbReference type="InParanoid" id="D8QZI0"/>
<dbReference type="OrthoDB" id="422086at2759"/>
<feature type="transmembrane region" description="Helical" evidence="9">
    <location>
        <begin position="208"/>
        <end position="235"/>
    </location>
</feature>
<feature type="transmembrane region" description="Helical" evidence="9">
    <location>
        <begin position="12"/>
        <end position="34"/>
    </location>
</feature>
<evidence type="ECO:0000256" key="5">
    <source>
        <dbReference type="ARBA" id="ARBA00023098"/>
    </source>
</evidence>